<keyword evidence="5" id="KW-1185">Reference proteome</keyword>
<keyword evidence="2" id="KW-0378">Hydrolase</keyword>
<gene>
    <name evidence="4" type="primary">ypfH</name>
    <name evidence="4" type="ordered locus">c3001</name>
</gene>
<evidence type="ECO:0000313" key="4">
    <source>
        <dbReference type="EMBL" id="AAN81451.1"/>
    </source>
</evidence>
<dbReference type="FunFam" id="3.40.50.1820:FF:000083">
    <property type="entry name" value="Esterase YpfH"/>
    <property type="match status" value="1"/>
</dbReference>
<reference evidence="4 5" key="1">
    <citation type="journal article" date="2002" name="Proc. Natl. Acad. Sci. U.S.A.">
        <title>Extensive mosaic structure revealed by the complete genome sequence of uropathogenic Escherichia coli.</title>
        <authorList>
            <person name="Welch R.A."/>
            <person name="Burland V."/>
            <person name="Plunkett G.III."/>
            <person name="Redford P."/>
            <person name="Roesch P."/>
            <person name="Rasko D."/>
            <person name="Buckles E.L."/>
            <person name="Liou S.R."/>
            <person name="Boutin A."/>
            <person name="Hackett J."/>
            <person name="Stroud D."/>
            <person name="Mayhew G.F."/>
            <person name="Rose D.J."/>
            <person name="Zhou S."/>
            <person name="Schwartz D.C."/>
            <person name="Perna N.T."/>
            <person name="Mobley H.L."/>
            <person name="Donnenberg M.S."/>
            <person name="Blattner F.R."/>
        </authorList>
    </citation>
    <scope>NUCLEOTIDE SEQUENCE [LARGE SCALE GENOMIC DNA]</scope>
    <source>
        <strain evidence="5">CFT073 / ATCC 700928 / UPEC</strain>
    </source>
</reference>
<organism evidence="4 5">
    <name type="scientific">Escherichia coli O6:H1 (strain CFT073 / ATCC 700928 / UPEC)</name>
    <dbReference type="NCBI Taxonomy" id="199310"/>
    <lineage>
        <taxon>Bacteria</taxon>
        <taxon>Pseudomonadati</taxon>
        <taxon>Pseudomonadota</taxon>
        <taxon>Gammaproteobacteria</taxon>
        <taxon>Enterobacterales</taxon>
        <taxon>Enterobacteriaceae</taxon>
        <taxon>Escherichia</taxon>
    </lineage>
</organism>
<dbReference type="Proteomes" id="UP000001410">
    <property type="component" value="Chromosome"/>
</dbReference>
<name>A0A0H2V9C6_ECOL6</name>
<accession>A0A0H2V9C6</accession>
<evidence type="ECO:0000259" key="3">
    <source>
        <dbReference type="Pfam" id="PF02230"/>
    </source>
</evidence>
<feature type="domain" description="Phospholipase/carboxylesterase/thioesterase" evidence="3">
    <location>
        <begin position="11"/>
        <end position="217"/>
    </location>
</feature>
<dbReference type="SUPFAM" id="SSF53474">
    <property type="entry name" value="alpha/beta-Hydrolases"/>
    <property type="match status" value="1"/>
</dbReference>
<evidence type="ECO:0000256" key="2">
    <source>
        <dbReference type="ARBA" id="ARBA00022801"/>
    </source>
</evidence>
<dbReference type="KEGG" id="ecc:c3001"/>
<dbReference type="GO" id="GO:0016787">
    <property type="term" value="F:hydrolase activity"/>
    <property type="evidence" value="ECO:0007669"/>
    <property type="project" value="UniProtKB-KW"/>
</dbReference>
<evidence type="ECO:0000313" key="5">
    <source>
        <dbReference type="Proteomes" id="UP000001410"/>
    </source>
</evidence>
<dbReference type="PANTHER" id="PTHR10655">
    <property type="entry name" value="LYSOPHOSPHOLIPASE-RELATED"/>
    <property type="match status" value="1"/>
</dbReference>
<dbReference type="Pfam" id="PF02230">
    <property type="entry name" value="Abhydrolase_2"/>
    <property type="match status" value="1"/>
</dbReference>
<dbReference type="eggNOG" id="COG0400">
    <property type="taxonomic scope" value="Bacteria"/>
</dbReference>
<dbReference type="EMBL" id="AE014075">
    <property type="protein sequence ID" value="AAN81451.1"/>
    <property type="molecule type" value="Genomic_DNA"/>
</dbReference>
<dbReference type="HOGENOM" id="CLU_049413_5_2_6"/>
<comment type="similarity">
    <text evidence="1">Belongs to the AB hydrolase superfamily. AB hydrolase 2 family.</text>
</comment>
<dbReference type="NCBIfam" id="NF008525">
    <property type="entry name" value="PRK11460.1"/>
    <property type="match status" value="1"/>
</dbReference>
<dbReference type="AlphaFoldDB" id="A0A0H2V9C6"/>
<dbReference type="PANTHER" id="PTHR10655:SF17">
    <property type="entry name" value="LYSOPHOSPHOLIPASE-LIKE PROTEIN 1"/>
    <property type="match status" value="1"/>
</dbReference>
<dbReference type="InterPro" id="IPR029058">
    <property type="entry name" value="AB_hydrolase_fold"/>
</dbReference>
<dbReference type="Gene3D" id="3.40.50.1820">
    <property type="entry name" value="alpha/beta hydrolase"/>
    <property type="match status" value="1"/>
</dbReference>
<dbReference type="STRING" id="199310.c3001"/>
<dbReference type="SMR" id="A0A0H2V9C6"/>
<protein>
    <recommendedName>
        <fullName evidence="3">Phospholipase/carboxylesterase/thioesterase domain-containing protein</fullName>
    </recommendedName>
</protein>
<proteinExistence type="inferred from homology"/>
<evidence type="ECO:0000256" key="1">
    <source>
        <dbReference type="ARBA" id="ARBA00006499"/>
    </source>
</evidence>
<dbReference type="InterPro" id="IPR050565">
    <property type="entry name" value="LYPA1-2/EST-like"/>
</dbReference>
<dbReference type="InterPro" id="IPR003140">
    <property type="entry name" value="PLipase/COase/thioEstase"/>
</dbReference>
<sequence length="240" mass="25660">MTSVKEFAMKHDHFVVQSPDKPAQQLLLLFHGVGDNPVAMGEIGSWFAPLFPDALVVSVGGAEPSGNPAGRQWFSVQGITEDNRQARVDAIMPTFIETVRYWQKQSGVGANATALIGFSQGAIMALESIKAEPGLASRVIAFNGRYASLPETASTATTIHLIHGGEDPVIDLAHAVAAQEALISAGGDVTLDIVEDLGHAIDNRSMQLALDHLRYTIPKHYFDEALSGGKPGDDDVIEMM</sequence>